<feature type="domain" description="Complex 1 LYR protein" evidence="2">
    <location>
        <begin position="9"/>
        <end position="65"/>
    </location>
</feature>
<dbReference type="CDD" id="cd20264">
    <property type="entry name" value="Complex1_LYR_LYRM4"/>
    <property type="match status" value="1"/>
</dbReference>
<organism evidence="3 4">
    <name type="scientific">Apolygus lucorum</name>
    <name type="common">Small green plant bug</name>
    <name type="synonym">Lygocoris lucorum</name>
    <dbReference type="NCBI Taxonomy" id="248454"/>
    <lineage>
        <taxon>Eukaryota</taxon>
        <taxon>Metazoa</taxon>
        <taxon>Ecdysozoa</taxon>
        <taxon>Arthropoda</taxon>
        <taxon>Hexapoda</taxon>
        <taxon>Insecta</taxon>
        <taxon>Pterygota</taxon>
        <taxon>Neoptera</taxon>
        <taxon>Paraneoptera</taxon>
        <taxon>Hemiptera</taxon>
        <taxon>Heteroptera</taxon>
        <taxon>Panheteroptera</taxon>
        <taxon>Cimicomorpha</taxon>
        <taxon>Miridae</taxon>
        <taxon>Mirini</taxon>
        <taxon>Apolygus</taxon>
    </lineage>
</organism>
<reference evidence="3" key="1">
    <citation type="journal article" date="2021" name="Mol. Ecol. Resour.">
        <title>Apolygus lucorum genome provides insights into omnivorousness and mesophyll feeding.</title>
        <authorList>
            <person name="Liu Y."/>
            <person name="Liu H."/>
            <person name="Wang H."/>
            <person name="Huang T."/>
            <person name="Liu B."/>
            <person name="Yang B."/>
            <person name="Yin L."/>
            <person name="Li B."/>
            <person name="Zhang Y."/>
            <person name="Zhang S."/>
            <person name="Jiang F."/>
            <person name="Zhang X."/>
            <person name="Ren Y."/>
            <person name="Wang B."/>
            <person name="Wang S."/>
            <person name="Lu Y."/>
            <person name="Wu K."/>
            <person name="Fan W."/>
            <person name="Wang G."/>
        </authorList>
    </citation>
    <scope>NUCLEOTIDE SEQUENCE</scope>
    <source>
        <strain evidence="3">12Hb</strain>
    </source>
</reference>
<evidence type="ECO:0000256" key="1">
    <source>
        <dbReference type="ARBA" id="ARBA00009508"/>
    </source>
</evidence>
<dbReference type="Proteomes" id="UP000466442">
    <property type="component" value="Unassembled WGS sequence"/>
</dbReference>
<comment type="caution">
    <text evidence="3">The sequence shown here is derived from an EMBL/GenBank/DDBJ whole genome shotgun (WGS) entry which is preliminary data.</text>
</comment>
<comment type="similarity">
    <text evidence="1">Belongs to the complex I LYR family.</text>
</comment>
<dbReference type="GO" id="GO:0005739">
    <property type="term" value="C:mitochondrion"/>
    <property type="evidence" value="ECO:0007669"/>
    <property type="project" value="TreeGrafter"/>
</dbReference>
<gene>
    <name evidence="3" type="ORF">GE061_008496</name>
</gene>
<evidence type="ECO:0000313" key="3">
    <source>
        <dbReference type="EMBL" id="KAF6197532.1"/>
    </source>
</evidence>
<dbReference type="Pfam" id="PF05347">
    <property type="entry name" value="Complex1_LYR"/>
    <property type="match status" value="1"/>
</dbReference>
<sequence length="101" mass="11814">MAGRPSKMSVLKLYKTMLREASRFPAYNFRMYCLRRTRDGFRMNKALSDPSAITKVYNEGQSFLEVIKRQAVIYSLFKTKNLVIENDKFLCQHLPLGCRLV</sequence>
<proteinExistence type="inferred from homology"/>
<dbReference type="InterPro" id="IPR008011">
    <property type="entry name" value="Complex1_LYR_dom"/>
</dbReference>
<evidence type="ECO:0000259" key="2">
    <source>
        <dbReference type="Pfam" id="PF05347"/>
    </source>
</evidence>
<dbReference type="OrthoDB" id="275715at2759"/>
<keyword evidence="4" id="KW-1185">Reference proteome</keyword>
<dbReference type="GO" id="GO:1990221">
    <property type="term" value="C:L-cysteine desulfurase complex"/>
    <property type="evidence" value="ECO:0007669"/>
    <property type="project" value="TreeGrafter"/>
</dbReference>
<dbReference type="InterPro" id="IPR051522">
    <property type="entry name" value="ISC_assembly_LYR"/>
</dbReference>
<dbReference type="EMBL" id="WIXP02000017">
    <property type="protein sequence ID" value="KAF6197532.1"/>
    <property type="molecule type" value="Genomic_DNA"/>
</dbReference>
<name>A0A8S9WJV8_APOLU</name>
<protein>
    <recommendedName>
        <fullName evidence="2">Complex 1 LYR protein domain-containing protein</fullName>
    </recommendedName>
</protein>
<evidence type="ECO:0000313" key="4">
    <source>
        <dbReference type="Proteomes" id="UP000466442"/>
    </source>
</evidence>
<dbReference type="PANTHER" id="PTHR13166:SF7">
    <property type="entry name" value="LYR MOTIF-CONTAINING PROTEIN 4"/>
    <property type="match status" value="1"/>
</dbReference>
<dbReference type="InterPro" id="IPR045297">
    <property type="entry name" value="Complex1_LYR_LYRM4"/>
</dbReference>
<dbReference type="AlphaFoldDB" id="A0A8S9WJV8"/>
<dbReference type="GO" id="GO:0016226">
    <property type="term" value="P:iron-sulfur cluster assembly"/>
    <property type="evidence" value="ECO:0007669"/>
    <property type="project" value="InterPro"/>
</dbReference>
<accession>A0A8S9WJV8</accession>
<dbReference type="PANTHER" id="PTHR13166">
    <property type="entry name" value="PROTEIN C6ORF149"/>
    <property type="match status" value="1"/>
</dbReference>